<proteinExistence type="inferred from homology"/>
<dbReference type="InterPro" id="IPR004799">
    <property type="entry name" value="Periplasmic_diS_OxRdtase_DsbE"/>
</dbReference>
<evidence type="ECO:0000313" key="7">
    <source>
        <dbReference type="EMBL" id="KZE18814.1"/>
    </source>
</evidence>
<comment type="caution">
    <text evidence="7">The sequence shown here is derived from an EMBL/GenBank/DDBJ whole genome shotgun (WGS) entry which is preliminary data.</text>
</comment>
<accession>A0ABR5YGQ1</accession>
<dbReference type="PROSITE" id="PS00194">
    <property type="entry name" value="THIOREDOXIN_1"/>
    <property type="match status" value="1"/>
</dbReference>
<reference evidence="8" key="1">
    <citation type="submission" date="2016-01" db="EMBL/GenBank/DDBJ databases">
        <title>Draft genome of Chromobacterium sp. F49.</title>
        <authorList>
            <person name="Hong K.W."/>
        </authorList>
    </citation>
    <scope>NUCLEOTIDE SEQUENCE [LARGE SCALE GENOMIC DNA]</scope>
    <source>
        <strain evidence="8">CN3</strain>
    </source>
</reference>
<dbReference type="RefSeq" id="WP_066687574.1">
    <property type="nucleotide sequence ID" value="NZ_CP117025.1"/>
</dbReference>
<feature type="domain" description="Thioredoxin" evidence="6">
    <location>
        <begin position="35"/>
        <end position="175"/>
    </location>
</feature>
<sequence length="175" mass="18641">MNRRLLWLPLLAFVAIAGLFAWMLPQHSDRQVRSRLVGKPLPQFSLAPAAPGKPGLTTAMFQAGKPRLLNVFGSWCVPCAAEAPQLAKLAQAGATIDAIAIRDTPADVARFLSTNGDPFAAIGDDRNSSVQLALGSSGVPETFVIDGQGRIAHQHIGAIRDEDVPVLLDKLKSAR</sequence>
<dbReference type="InterPro" id="IPR036249">
    <property type="entry name" value="Thioredoxin-like_sf"/>
</dbReference>
<evidence type="ECO:0000256" key="3">
    <source>
        <dbReference type="ARBA" id="ARBA00022748"/>
    </source>
</evidence>
<dbReference type="SUPFAM" id="SSF52833">
    <property type="entry name" value="Thioredoxin-like"/>
    <property type="match status" value="1"/>
</dbReference>
<evidence type="ECO:0000313" key="8">
    <source>
        <dbReference type="Proteomes" id="UP000076609"/>
    </source>
</evidence>
<name>A0ABR5YGQ1_9SPHN</name>
<evidence type="ECO:0000256" key="1">
    <source>
        <dbReference type="ARBA" id="ARBA00004196"/>
    </source>
</evidence>
<comment type="subcellular location">
    <subcellularLocation>
        <location evidence="1">Cell envelope</location>
    </subcellularLocation>
</comment>
<dbReference type="InterPro" id="IPR013766">
    <property type="entry name" value="Thioredoxin_domain"/>
</dbReference>
<dbReference type="NCBIfam" id="TIGR00385">
    <property type="entry name" value="dsbE"/>
    <property type="match status" value="1"/>
</dbReference>
<keyword evidence="8" id="KW-1185">Reference proteome</keyword>
<evidence type="ECO:0000256" key="2">
    <source>
        <dbReference type="ARBA" id="ARBA00007758"/>
    </source>
</evidence>
<keyword evidence="5" id="KW-0676">Redox-active center</keyword>
<dbReference type="PANTHER" id="PTHR42852:SF6">
    <property type="entry name" value="THIOL:DISULFIDE INTERCHANGE PROTEIN DSBE"/>
    <property type="match status" value="1"/>
</dbReference>
<organism evidence="7 8">
    <name type="scientific">Sphingomonas hankookensis</name>
    <dbReference type="NCBI Taxonomy" id="563996"/>
    <lineage>
        <taxon>Bacteria</taxon>
        <taxon>Pseudomonadati</taxon>
        <taxon>Pseudomonadota</taxon>
        <taxon>Alphaproteobacteria</taxon>
        <taxon>Sphingomonadales</taxon>
        <taxon>Sphingomonadaceae</taxon>
        <taxon>Sphingomonas</taxon>
    </lineage>
</organism>
<dbReference type="InterPro" id="IPR013740">
    <property type="entry name" value="Redoxin"/>
</dbReference>
<dbReference type="EMBL" id="LQQO01000001">
    <property type="protein sequence ID" value="KZE18814.1"/>
    <property type="molecule type" value="Genomic_DNA"/>
</dbReference>
<evidence type="ECO:0000259" key="6">
    <source>
        <dbReference type="PROSITE" id="PS51352"/>
    </source>
</evidence>
<dbReference type="Pfam" id="PF08534">
    <property type="entry name" value="Redoxin"/>
    <property type="match status" value="1"/>
</dbReference>
<protein>
    <submittedName>
        <fullName evidence="7">Alkyl hydroperoxide reductase</fullName>
    </submittedName>
</protein>
<dbReference type="PANTHER" id="PTHR42852">
    <property type="entry name" value="THIOL:DISULFIDE INTERCHANGE PROTEIN DSBE"/>
    <property type="match status" value="1"/>
</dbReference>
<dbReference type="PROSITE" id="PS51352">
    <property type="entry name" value="THIOREDOXIN_2"/>
    <property type="match status" value="1"/>
</dbReference>
<dbReference type="Gene3D" id="3.40.30.10">
    <property type="entry name" value="Glutaredoxin"/>
    <property type="match status" value="1"/>
</dbReference>
<dbReference type="Proteomes" id="UP000076609">
    <property type="component" value="Unassembled WGS sequence"/>
</dbReference>
<keyword evidence="4" id="KW-1015">Disulfide bond</keyword>
<keyword evidence="3" id="KW-0201">Cytochrome c-type biogenesis</keyword>
<comment type="similarity">
    <text evidence="2">Belongs to the thioredoxin family. DsbE subfamily.</text>
</comment>
<dbReference type="InterPro" id="IPR050553">
    <property type="entry name" value="Thioredoxin_ResA/DsbE_sf"/>
</dbReference>
<gene>
    <name evidence="7" type="ORF">AVT10_01885</name>
</gene>
<evidence type="ECO:0000256" key="4">
    <source>
        <dbReference type="ARBA" id="ARBA00023157"/>
    </source>
</evidence>
<dbReference type="InterPro" id="IPR017937">
    <property type="entry name" value="Thioredoxin_CS"/>
</dbReference>
<evidence type="ECO:0000256" key="5">
    <source>
        <dbReference type="ARBA" id="ARBA00023284"/>
    </source>
</evidence>